<keyword evidence="5 12" id="KW-0808">Transferase</keyword>
<organism evidence="15 16">
    <name type="scientific">Bombyx mori</name>
    <name type="common">Silk moth</name>
    <dbReference type="NCBI Taxonomy" id="7091"/>
    <lineage>
        <taxon>Eukaryota</taxon>
        <taxon>Metazoa</taxon>
        <taxon>Ecdysozoa</taxon>
        <taxon>Arthropoda</taxon>
        <taxon>Hexapoda</taxon>
        <taxon>Insecta</taxon>
        <taxon>Pterygota</taxon>
        <taxon>Neoptera</taxon>
        <taxon>Endopterygota</taxon>
        <taxon>Lepidoptera</taxon>
        <taxon>Glossata</taxon>
        <taxon>Ditrysia</taxon>
        <taxon>Bombycoidea</taxon>
        <taxon>Bombycidae</taxon>
        <taxon>Bombycinae</taxon>
        <taxon>Bombyx</taxon>
    </lineage>
</organism>
<reference evidence="16" key="1">
    <citation type="journal article" date="2008" name="Insect Biochem. Mol. Biol.">
        <title>The genome of a lepidopteran model insect, the silkworm Bombyx mori.</title>
        <authorList>
            <consortium name="International Silkworm Genome Consortium"/>
        </authorList>
    </citation>
    <scope>NUCLEOTIDE SEQUENCE [LARGE SCALE GENOMIC DNA]</scope>
    <source>
        <strain evidence="16">p50T</strain>
    </source>
</reference>
<evidence type="ECO:0000256" key="6">
    <source>
        <dbReference type="ARBA" id="ARBA00022692"/>
    </source>
</evidence>
<dbReference type="RefSeq" id="XP_021207573.1">
    <property type="nucleotide sequence ID" value="XM_021351898.3"/>
</dbReference>
<reference evidence="15" key="2">
    <citation type="submission" date="2022-06" db="UniProtKB">
        <authorList>
            <consortium name="EnsemblMetazoa"/>
        </authorList>
    </citation>
    <scope>IDENTIFICATION</scope>
    <source>
        <strain evidence="15">p50T (Dazao)</strain>
    </source>
</reference>
<feature type="transmembrane region" description="Helical" evidence="12">
    <location>
        <begin position="29"/>
        <end position="49"/>
    </location>
</feature>
<evidence type="ECO:0000256" key="8">
    <source>
        <dbReference type="ARBA" id="ARBA00022989"/>
    </source>
</evidence>
<evidence type="ECO:0000259" key="13">
    <source>
        <dbReference type="Pfam" id="PF00852"/>
    </source>
</evidence>
<evidence type="ECO:0000256" key="5">
    <source>
        <dbReference type="ARBA" id="ARBA00022679"/>
    </source>
</evidence>
<dbReference type="InterPro" id="IPR031481">
    <property type="entry name" value="Glyco_tran_10_N"/>
</dbReference>
<evidence type="ECO:0000256" key="11">
    <source>
        <dbReference type="ARBA" id="ARBA00023180"/>
    </source>
</evidence>
<evidence type="ECO:0000313" key="16">
    <source>
        <dbReference type="Proteomes" id="UP000005204"/>
    </source>
</evidence>
<sequence>MKHSLLCCFLEILTYTAMLPSKIRTVTRLFFLISLTGLVTYVGLAFYSFQTTFSSVMETGTSVYILNKTENFNSRPKSILLWTTSDHTENPIGEGQEPFIKQNCLFLNCFITSKKNSLKDYKNFDAVLFNLSLVKVWRKLNLPQDRSYNQKYVFHSMLPSNENPMCNNDLDNYFNWTWSYKLYSDIVTPFIEVLDLAGNIVAPNTDVEWSNMKSNDSFMIPVKKSKAVALYIKKCQPMLRRMAYSKELQYFLKEHHLEMDIFGCGGIKCPTAEDCRSIIENYHFYLVYEESMSEDYLTNEVMYAYDNFAVPIVISGVDYTKFLPPVSYIDAGAIHPDKLAAIIDYTIRNPSTYNGYHSWRSSYSIREVNHLRGLCDLCRLLNNGGRMVVHSTYETFRKWWFYGSLRERCYPKGAETFSELLSYINVTSKKKNSNIKGRYT</sequence>
<dbReference type="GO" id="GO:0008417">
    <property type="term" value="F:fucosyltransferase activity"/>
    <property type="evidence" value="ECO:0007669"/>
    <property type="project" value="InterPro"/>
</dbReference>
<comment type="pathway">
    <text evidence="2">Protein modification; protein glycosylation.</text>
</comment>
<dbReference type="PANTHER" id="PTHR48438">
    <property type="entry name" value="ALPHA-(1,3)-FUCOSYLTRANSFERASE C-RELATED"/>
    <property type="match status" value="1"/>
</dbReference>
<evidence type="ECO:0000256" key="1">
    <source>
        <dbReference type="ARBA" id="ARBA00004447"/>
    </source>
</evidence>
<dbReference type="GO" id="GO:0032580">
    <property type="term" value="C:Golgi cisterna membrane"/>
    <property type="evidence" value="ECO:0007669"/>
    <property type="project" value="UniProtKB-SubCell"/>
</dbReference>
<comment type="subcellular location">
    <subcellularLocation>
        <location evidence="1 12">Golgi apparatus</location>
        <location evidence="1 12">Golgi stack membrane</location>
        <topology evidence="1 12">Single-pass type II membrane protein</topology>
    </subcellularLocation>
</comment>
<dbReference type="EnsemblMetazoa" id="XM_021351898.2">
    <property type="protein sequence ID" value="XP_021207573.1"/>
    <property type="gene ID" value="LOC101745702"/>
</dbReference>
<dbReference type="InterPro" id="IPR001503">
    <property type="entry name" value="Glyco_trans_10"/>
</dbReference>
<dbReference type="PANTHER" id="PTHR48438:SF1">
    <property type="entry name" value="ALPHA-(1,3)-FUCOSYLTRANSFERASE C-RELATED"/>
    <property type="match status" value="1"/>
</dbReference>
<keyword evidence="16" id="KW-1185">Reference proteome</keyword>
<accession>A0A8R2HQB4</accession>
<keyword evidence="7" id="KW-0735">Signal-anchor</keyword>
<evidence type="ECO:0000256" key="7">
    <source>
        <dbReference type="ARBA" id="ARBA00022968"/>
    </source>
</evidence>
<dbReference type="Gene3D" id="3.40.50.11660">
    <property type="entry name" value="Glycosyl transferase family 10, C-terminal domain"/>
    <property type="match status" value="1"/>
</dbReference>
<evidence type="ECO:0000256" key="3">
    <source>
        <dbReference type="ARBA" id="ARBA00008919"/>
    </source>
</evidence>
<feature type="domain" description="Fucosyltransferase N-terminal" evidence="14">
    <location>
        <begin position="76"/>
        <end position="190"/>
    </location>
</feature>
<dbReference type="InterPro" id="IPR055270">
    <property type="entry name" value="Glyco_tran_10_C"/>
</dbReference>
<evidence type="ECO:0000256" key="4">
    <source>
        <dbReference type="ARBA" id="ARBA00022676"/>
    </source>
</evidence>
<dbReference type="AlphaFoldDB" id="A0A8R2HQB4"/>
<name>A0A8R2HQB4_BOMMO</name>
<dbReference type="Proteomes" id="UP000005204">
    <property type="component" value="Unassembled WGS sequence"/>
</dbReference>
<dbReference type="EC" id="2.4.1.-" evidence="12"/>
<dbReference type="KEGG" id="bmor:101745702"/>
<protein>
    <recommendedName>
        <fullName evidence="12">Fucosyltransferase</fullName>
        <ecNumber evidence="12">2.4.1.-</ecNumber>
    </recommendedName>
</protein>
<keyword evidence="11" id="KW-0325">Glycoprotein</keyword>
<evidence type="ECO:0000256" key="9">
    <source>
        <dbReference type="ARBA" id="ARBA00023034"/>
    </source>
</evidence>
<evidence type="ECO:0000313" key="15">
    <source>
        <dbReference type="EnsemblMetazoa" id="XP_021207573.1"/>
    </source>
</evidence>
<keyword evidence="8 12" id="KW-1133">Transmembrane helix</keyword>
<dbReference type="Pfam" id="PF17039">
    <property type="entry name" value="Glyco_tran_10_N"/>
    <property type="match status" value="1"/>
</dbReference>
<evidence type="ECO:0000256" key="10">
    <source>
        <dbReference type="ARBA" id="ARBA00023136"/>
    </source>
</evidence>
<comment type="similarity">
    <text evidence="3 12">Belongs to the glycosyltransferase 10 family.</text>
</comment>
<evidence type="ECO:0000256" key="12">
    <source>
        <dbReference type="RuleBase" id="RU003832"/>
    </source>
</evidence>
<keyword evidence="9 12" id="KW-0333">Golgi apparatus</keyword>
<keyword evidence="4 12" id="KW-0328">Glycosyltransferase</keyword>
<proteinExistence type="inferred from homology"/>
<dbReference type="SUPFAM" id="SSF53756">
    <property type="entry name" value="UDP-Glycosyltransferase/glycogen phosphorylase"/>
    <property type="match status" value="1"/>
</dbReference>
<dbReference type="GeneID" id="101745702"/>
<keyword evidence="6 12" id="KW-0812">Transmembrane</keyword>
<evidence type="ECO:0000256" key="2">
    <source>
        <dbReference type="ARBA" id="ARBA00004922"/>
    </source>
</evidence>
<keyword evidence="10 12" id="KW-0472">Membrane</keyword>
<dbReference type="Pfam" id="PF00852">
    <property type="entry name" value="Glyco_transf_10"/>
    <property type="match status" value="1"/>
</dbReference>
<dbReference type="InterPro" id="IPR038577">
    <property type="entry name" value="GT10-like_C_sf"/>
</dbReference>
<evidence type="ECO:0000259" key="14">
    <source>
        <dbReference type="Pfam" id="PF17039"/>
    </source>
</evidence>
<feature type="domain" description="Fucosyltransferase C-terminal" evidence="13">
    <location>
        <begin position="223"/>
        <end position="399"/>
    </location>
</feature>